<keyword evidence="1" id="KW-0175">Coiled coil</keyword>
<dbReference type="Proteomes" id="UP000737612">
    <property type="component" value="Unassembled WGS sequence"/>
</dbReference>
<comment type="caution">
    <text evidence="2">The sequence shown here is derived from an EMBL/GenBank/DDBJ whole genome shotgun (WGS) entry which is preliminary data.</text>
</comment>
<dbReference type="EMBL" id="JAFHBD010000009">
    <property type="protein sequence ID" value="MBN2952546.1"/>
    <property type="molecule type" value="Genomic_DNA"/>
</dbReference>
<proteinExistence type="predicted"/>
<evidence type="ECO:0000313" key="2">
    <source>
        <dbReference type="EMBL" id="MBN2952546.1"/>
    </source>
</evidence>
<reference evidence="2" key="1">
    <citation type="submission" date="2021-02" db="EMBL/GenBank/DDBJ databases">
        <title>Metagenome-assembled genomes from human diarrheal sample B26.</title>
        <authorList>
            <person name="Ateba T.P."/>
            <person name="Alayande K.A."/>
            <person name="Mwanza M."/>
        </authorList>
    </citation>
    <scope>NUCLEOTIDE SEQUENCE</scope>
    <source>
        <strain evidence="2">06WH</strain>
    </source>
</reference>
<accession>A0A938Z9T8</accession>
<name>A0A938Z9T8_9FIRM</name>
<dbReference type="AlphaFoldDB" id="A0A938Z9T8"/>
<protein>
    <submittedName>
        <fullName evidence="2">Uncharacterized protein</fullName>
    </submittedName>
</protein>
<organism evidence="2 3">
    <name type="scientific">Fusicatenibacter saccharivorans</name>
    <dbReference type="NCBI Taxonomy" id="1150298"/>
    <lineage>
        <taxon>Bacteria</taxon>
        <taxon>Bacillati</taxon>
        <taxon>Bacillota</taxon>
        <taxon>Clostridia</taxon>
        <taxon>Lachnospirales</taxon>
        <taxon>Lachnospiraceae</taxon>
        <taxon>Fusicatenibacter</taxon>
    </lineage>
</organism>
<feature type="coiled-coil region" evidence="1">
    <location>
        <begin position="152"/>
        <end position="179"/>
    </location>
</feature>
<gene>
    <name evidence="2" type="ORF">JTJ23_02875</name>
</gene>
<evidence type="ECO:0000313" key="3">
    <source>
        <dbReference type="Proteomes" id="UP000737612"/>
    </source>
</evidence>
<sequence>MAEEMTLREFQRRYRAHEFESADPDVQIAAGWYDWFCGEDELPVRLKEIWGILGGITSDYVLDNYRVWFKNNWPTVGPLYDDVRFEPMDQSRRDELFFLVTIGDTREEAKYAIITGRNDYEVERSIDDVREVQKFINQWEEELHSVEFYAKREQKRLEIEALEKEYAEAERVTDEILKKYEEVMKS</sequence>
<evidence type="ECO:0000256" key="1">
    <source>
        <dbReference type="SAM" id="Coils"/>
    </source>
</evidence>